<comment type="subcellular location">
    <subcellularLocation>
        <location evidence="1">Cell membrane</location>
        <topology evidence="1">Multi-pass membrane protein</topology>
    </subcellularLocation>
</comment>
<evidence type="ECO:0008006" key="9">
    <source>
        <dbReference type="Google" id="ProtNLM"/>
    </source>
</evidence>
<comment type="caution">
    <text evidence="7">The sequence shown here is derived from an EMBL/GenBank/DDBJ whole genome shotgun (WGS) entry which is preliminary data.</text>
</comment>
<feature type="transmembrane region" description="Helical" evidence="6">
    <location>
        <begin position="339"/>
        <end position="358"/>
    </location>
</feature>
<evidence type="ECO:0000313" key="7">
    <source>
        <dbReference type="EMBL" id="KUR73696.1"/>
    </source>
</evidence>
<protein>
    <recommendedName>
        <fullName evidence="9">Polysaccharide biosynthesis protein C-terminal domain-containing protein</fullName>
    </recommendedName>
</protein>
<feature type="transmembrane region" description="Helical" evidence="6">
    <location>
        <begin position="6"/>
        <end position="25"/>
    </location>
</feature>
<keyword evidence="4 6" id="KW-1133">Transmembrane helix</keyword>
<feature type="transmembrane region" description="Helical" evidence="6">
    <location>
        <begin position="178"/>
        <end position="199"/>
    </location>
</feature>
<evidence type="ECO:0000256" key="1">
    <source>
        <dbReference type="ARBA" id="ARBA00004651"/>
    </source>
</evidence>
<dbReference type="GO" id="GO:0005886">
    <property type="term" value="C:plasma membrane"/>
    <property type="evidence" value="ECO:0007669"/>
    <property type="project" value="UniProtKB-SubCell"/>
</dbReference>
<keyword evidence="3 6" id="KW-0812">Transmembrane</keyword>
<feature type="transmembrane region" description="Helical" evidence="6">
    <location>
        <begin position="395"/>
        <end position="418"/>
    </location>
</feature>
<dbReference type="PANTHER" id="PTHR30250:SF26">
    <property type="entry name" value="PSMA PROTEIN"/>
    <property type="match status" value="1"/>
</dbReference>
<evidence type="ECO:0000256" key="3">
    <source>
        <dbReference type="ARBA" id="ARBA00022692"/>
    </source>
</evidence>
<keyword evidence="5 6" id="KW-0472">Membrane</keyword>
<proteinExistence type="predicted"/>
<feature type="transmembrane region" description="Helical" evidence="6">
    <location>
        <begin position="84"/>
        <end position="110"/>
    </location>
</feature>
<dbReference type="EMBL" id="LLZS01000001">
    <property type="protein sequence ID" value="KUR73696.1"/>
    <property type="molecule type" value="Genomic_DNA"/>
</dbReference>
<evidence type="ECO:0000256" key="2">
    <source>
        <dbReference type="ARBA" id="ARBA00022475"/>
    </source>
</evidence>
<gene>
    <name evidence="7" type="ORF">AQZ52_01635</name>
</gene>
<evidence type="ECO:0000313" key="8">
    <source>
        <dbReference type="Proteomes" id="UP000058012"/>
    </source>
</evidence>
<dbReference type="OrthoDB" id="512217at2"/>
<dbReference type="PANTHER" id="PTHR30250">
    <property type="entry name" value="PST FAMILY PREDICTED COLANIC ACID TRANSPORTER"/>
    <property type="match status" value="1"/>
</dbReference>
<accession>A0A117UZG0</accession>
<organism evidence="7 8">
    <name type="scientific">Novosphingobium fuchskuhlense</name>
    <dbReference type="NCBI Taxonomy" id="1117702"/>
    <lineage>
        <taxon>Bacteria</taxon>
        <taxon>Pseudomonadati</taxon>
        <taxon>Pseudomonadota</taxon>
        <taxon>Alphaproteobacteria</taxon>
        <taxon>Sphingomonadales</taxon>
        <taxon>Sphingomonadaceae</taxon>
        <taxon>Novosphingobium</taxon>
    </lineage>
</organism>
<dbReference type="AlphaFoldDB" id="A0A117UZG0"/>
<reference evidence="7 8" key="1">
    <citation type="submission" date="2015-10" db="EMBL/GenBank/DDBJ databases">
        <title>Draft genome sequence of Novosphingobium fuchskuhlense DSM 25065 isolated from a surface water sample of the southwest basin of Lake Grosse Fuchskuhle.</title>
        <authorList>
            <person name="Ruckert C."/>
            <person name="Winkler A."/>
            <person name="Glaeser J."/>
            <person name="Grossart H.-P."/>
            <person name="Kalinowski J."/>
            <person name="Glaeser S."/>
        </authorList>
    </citation>
    <scope>NUCLEOTIDE SEQUENCE [LARGE SCALE GENOMIC DNA]</scope>
    <source>
        <strain evidence="7 8">FNE08-7</strain>
    </source>
</reference>
<evidence type="ECO:0000256" key="5">
    <source>
        <dbReference type="ARBA" id="ARBA00023136"/>
    </source>
</evidence>
<sequence>MSNTKLNALALYANFIVLALIGLVINPLMVRALGMEAFGIWKACLRLLDLTAVADGRASQALKWIVAHRDHEEEKLEKQRDVGAALVIWLMWIPVLALVVTAIVVLLPQLVAEISVGNLPDARWLAALLGFNIVLSGLLGISDATLVGTNQGFRSYSLSTAFLVFSNIAMLVAASTGFGLIGVGAAAVLGSFLNGFATWSMARRHVEWWGIAWPRRSDVMRVLSFSNLTMVGILFQSLMLSSEVLVIGYLSGPVDVSRYVFTSYVSTFVLSICLMTGTAVTPKLGAMIGRGDLTEAAALQDRTREMLLALVTVGAVGLILCNGAFLGSWVGSAFYMGDLANLGIVAVMIQHALIRFDFQIQDISLRIGPKVLWTGLSSVLAIITGAVLYRMAGWLPMLFVGILIGRIPLNMIFPRLVARVIPGHKRHLRGTVAMMVSVSAAFALSQAWHFSGWAGFAASAALALLLGGFAAFQFVLTAASRREIVALVKGRLQQGTAP</sequence>
<evidence type="ECO:0000256" key="4">
    <source>
        <dbReference type="ARBA" id="ARBA00022989"/>
    </source>
</evidence>
<feature type="transmembrane region" description="Helical" evidence="6">
    <location>
        <begin position="456"/>
        <end position="479"/>
    </location>
</feature>
<feature type="transmembrane region" description="Helical" evidence="6">
    <location>
        <begin position="259"/>
        <end position="280"/>
    </location>
</feature>
<feature type="transmembrane region" description="Helical" evidence="6">
    <location>
        <begin position="307"/>
        <end position="327"/>
    </location>
</feature>
<feature type="transmembrane region" description="Helical" evidence="6">
    <location>
        <begin position="153"/>
        <end position="172"/>
    </location>
</feature>
<feature type="transmembrane region" description="Helical" evidence="6">
    <location>
        <begin position="370"/>
        <end position="389"/>
    </location>
</feature>
<dbReference type="Proteomes" id="UP000058012">
    <property type="component" value="Unassembled WGS sequence"/>
</dbReference>
<dbReference type="STRING" id="1117702.AQZ52_01635"/>
<keyword evidence="2" id="KW-1003">Cell membrane</keyword>
<feature type="transmembrane region" description="Helical" evidence="6">
    <location>
        <begin position="122"/>
        <end position="141"/>
    </location>
</feature>
<dbReference type="InterPro" id="IPR050833">
    <property type="entry name" value="Poly_Biosynth_Transport"/>
</dbReference>
<evidence type="ECO:0000256" key="6">
    <source>
        <dbReference type="SAM" id="Phobius"/>
    </source>
</evidence>
<name>A0A117UZG0_9SPHN</name>
<feature type="transmembrane region" description="Helical" evidence="6">
    <location>
        <begin position="430"/>
        <end position="450"/>
    </location>
</feature>
<feature type="transmembrane region" description="Helical" evidence="6">
    <location>
        <begin position="219"/>
        <end position="239"/>
    </location>
</feature>
<keyword evidence="8" id="KW-1185">Reference proteome</keyword>